<feature type="region of interest" description="Disordered" evidence="1">
    <location>
        <begin position="107"/>
        <end position="153"/>
    </location>
</feature>
<organism evidence="2">
    <name type="scientific">freshwater metagenome</name>
    <dbReference type="NCBI Taxonomy" id="449393"/>
    <lineage>
        <taxon>unclassified sequences</taxon>
        <taxon>metagenomes</taxon>
        <taxon>ecological metagenomes</taxon>
    </lineage>
</organism>
<dbReference type="EMBL" id="CAFBNB010000106">
    <property type="protein sequence ID" value="CAB4930262.1"/>
    <property type="molecule type" value="Genomic_DNA"/>
</dbReference>
<reference evidence="2" key="1">
    <citation type="submission" date="2020-05" db="EMBL/GenBank/DDBJ databases">
        <authorList>
            <person name="Chiriac C."/>
            <person name="Salcher M."/>
            <person name="Ghai R."/>
            <person name="Kavagutti S V."/>
        </authorList>
    </citation>
    <scope>NUCLEOTIDE SEQUENCE</scope>
</reference>
<protein>
    <submittedName>
        <fullName evidence="2">Unannotated protein</fullName>
    </submittedName>
</protein>
<accession>A0A6J7IIX9</accession>
<evidence type="ECO:0000256" key="1">
    <source>
        <dbReference type="SAM" id="MobiDB-lite"/>
    </source>
</evidence>
<feature type="compositionally biased region" description="Basic and acidic residues" evidence="1">
    <location>
        <begin position="107"/>
        <end position="123"/>
    </location>
</feature>
<evidence type="ECO:0000313" key="2">
    <source>
        <dbReference type="EMBL" id="CAB4930262.1"/>
    </source>
</evidence>
<name>A0A6J7IIX9_9ZZZZ</name>
<dbReference type="AlphaFoldDB" id="A0A6J7IIX9"/>
<proteinExistence type="predicted"/>
<gene>
    <name evidence="2" type="ORF">UFOPK3720_00679</name>
</gene>
<sequence>MVSMLDDLRGYLQLATGLTEVTANRAKEAAMSLVGQGFSLSTKAPDVVGQVQELADDLVSTSKSNRELLVSMIRSEVDKAVGRMGFVREDELAALRRHVQRLEQQLDELRAQSRPAAEGKDSTDLGGEELPAPVVRKKKKVVVDPDAASPGAG</sequence>